<keyword evidence="1" id="KW-0472">Membrane</keyword>
<proteinExistence type="predicted"/>
<dbReference type="EMBL" id="CP030840">
    <property type="protein sequence ID" value="AXC12461.1"/>
    <property type="molecule type" value="Genomic_DNA"/>
</dbReference>
<organism evidence="2 3">
    <name type="scientific">Acidisarcina polymorpha</name>
    <dbReference type="NCBI Taxonomy" id="2211140"/>
    <lineage>
        <taxon>Bacteria</taxon>
        <taxon>Pseudomonadati</taxon>
        <taxon>Acidobacteriota</taxon>
        <taxon>Terriglobia</taxon>
        <taxon>Terriglobales</taxon>
        <taxon>Acidobacteriaceae</taxon>
        <taxon>Acidisarcina</taxon>
    </lineage>
</organism>
<keyword evidence="3" id="KW-1185">Reference proteome</keyword>
<accession>A0A2Z5FZY8</accession>
<evidence type="ECO:0000313" key="2">
    <source>
        <dbReference type="EMBL" id="AXC12461.1"/>
    </source>
</evidence>
<keyword evidence="1" id="KW-1133">Transmembrane helix</keyword>
<reference evidence="2 3" key="1">
    <citation type="journal article" date="2018" name="Front. Microbiol.">
        <title>Hydrolytic Capabilities as a Key to Environmental Success: Chitinolytic and Cellulolytic Acidobacteria From Acidic Sub-arctic Soils and Boreal Peatlands.</title>
        <authorList>
            <person name="Belova S.E."/>
            <person name="Ravin N.V."/>
            <person name="Pankratov T.A."/>
            <person name="Rakitin A.L."/>
            <person name="Ivanova A.A."/>
            <person name="Beletsky A.V."/>
            <person name="Mardanov A.V."/>
            <person name="Sinninghe Damste J.S."/>
            <person name="Dedysh S.N."/>
        </authorList>
    </citation>
    <scope>NUCLEOTIDE SEQUENCE [LARGE SCALE GENOMIC DNA]</scope>
    <source>
        <strain evidence="2 3">SBC82</strain>
    </source>
</reference>
<dbReference type="KEGG" id="abas:ACPOL_3166"/>
<dbReference type="Proteomes" id="UP000253606">
    <property type="component" value="Chromosome"/>
</dbReference>
<name>A0A2Z5FZY8_9BACT</name>
<protein>
    <submittedName>
        <fullName evidence="2">Uncharacterized protein</fullName>
    </submittedName>
</protein>
<evidence type="ECO:0000256" key="1">
    <source>
        <dbReference type="SAM" id="Phobius"/>
    </source>
</evidence>
<sequence length="52" mass="5804">MLFAPLFPGTAWHDPEFVDLDPMFLGMSAQKLVALIVCTLLLCGCIFAYARR</sequence>
<keyword evidence="1" id="KW-0812">Transmembrane</keyword>
<dbReference type="AlphaFoldDB" id="A0A2Z5FZY8"/>
<feature type="transmembrane region" description="Helical" evidence="1">
    <location>
        <begin position="32"/>
        <end position="50"/>
    </location>
</feature>
<gene>
    <name evidence="2" type="ORF">ACPOL_3166</name>
</gene>
<evidence type="ECO:0000313" key="3">
    <source>
        <dbReference type="Proteomes" id="UP000253606"/>
    </source>
</evidence>